<feature type="compositionally biased region" description="Low complexity" evidence="1">
    <location>
        <begin position="240"/>
        <end position="258"/>
    </location>
</feature>
<keyword evidence="2" id="KW-1133">Transmembrane helix</keyword>
<feature type="transmembrane region" description="Helical" evidence="2">
    <location>
        <begin position="79"/>
        <end position="103"/>
    </location>
</feature>
<feature type="transmembrane region" description="Helical" evidence="2">
    <location>
        <begin position="15"/>
        <end position="33"/>
    </location>
</feature>
<dbReference type="EMBL" id="SNYO01000003">
    <property type="protein sequence ID" value="TDQ60740.1"/>
    <property type="molecule type" value="Genomic_DNA"/>
</dbReference>
<dbReference type="Proteomes" id="UP000295705">
    <property type="component" value="Unassembled WGS sequence"/>
</dbReference>
<dbReference type="AlphaFoldDB" id="A0A4R6VH06"/>
<feature type="compositionally biased region" description="Basic and acidic residues" evidence="1">
    <location>
        <begin position="260"/>
        <end position="269"/>
    </location>
</feature>
<evidence type="ECO:0000313" key="3">
    <source>
        <dbReference type="EMBL" id="TDQ60740.1"/>
    </source>
</evidence>
<reference evidence="3 4" key="1">
    <citation type="submission" date="2019-03" db="EMBL/GenBank/DDBJ databases">
        <title>Genomic Encyclopedia of Type Strains, Phase IV (KMG-IV): sequencing the most valuable type-strain genomes for metagenomic binning, comparative biology and taxonomic classification.</title>
        <authorList>
            <person name="Goeker M."/>
        </authorList>
    </citation>
    <scope>NUCLEOTIDE SEQUENCE [LARGE SCALE GENOMIC DNA]</scope>
    <source>
        <strain evidence="3 4">DSM 45775</strain>
    </source>
</reference>
<proteinExistence type="predicted"/>
<evidence type="ECO:0000256" key="1">
    <source>
        <dbReference type="SAM" id="MobiDB-lite"/>
    </source>
</evidence>
<keyword evidence="4" id="KW-1185">Reference proteome</keyword>
<gene>
    <name evidence="3" type="ORF">EV188_103242</name>
</gene>
<feature type="transmembrane region" description="Helical" evidence="2">
    <location>
        <begin position="53"/>
        <end position="73"/>
    </location>
</feature>
<feature type="transmembrane region" description="Helical" evidence="2">
    <location>
        <begin position="147"/>
        <end position="164"/>
    </location>
</feature>
<keyword evidence="2" id="KW-0472">Membrane</keyword>
<organism evidence="3 4">
    <name type="scientific">Actinomycetospora succinea</name>
    <dbReference type="NCBI Taxonomy" id="663603"/>
    <lineage>
        <taxon>Bacteria</taxon>
        <taxon>Bacillati</taxon>
        <taxon>Actinomycetota</taxon>
        <taxon>Actinomycetes</taxon>
        <taxon>Pseudonocardiales</taxon>
        <taxon>Pseudonocardiaceae</taxon>
        <taxon>Actinomycetospora</taxon>
    </lineage>
</organism>
<evidence type="ECO:0000256" key="2">
    <source>
        <dbReference type="SAM" id="Phobius"/>
    </source>
</evidence>
<sequence>MTIDLSLDIEARAGAAWMLGSFVVVFLATRVIVRMIRAGKGPFRNQAVGGVHLHHLVHGIFLMLLAGVGEFTYQPDPPWLYVLAAAFGAGAALTLDEFALWLHLSDVYWEREGRISVDAVLVVGALMALLVVGANPFDSSTADGVEALVATIVINGLIAVIALFKGRPLLGLLGLLVPLVALFGAVRLARPTSPWARWRYPEGSKKAARSRRRFPERERRRWDAMVEAIAGRPNEDETPAAETPATPATRTTPTTPEPDVAPREQEGAR</sequence>
<name>A0A4R6VH06_9PSEU</name>
<dbReference type="RefSeq" id="WP_208114160.1">
    <property type="nucleotide sequence ID" value="NZ_BAABHR010000025.1"/>
</dbReference>
<evidence type="ECO:0008006" key="5">
    <source>
        <dbReference type="Google" id="ProtNLM"/>
    </source>
</evidence>
<accession>A0A4R6VH06</accession>
<comment type="caution">
    <text evidence="3">The sequence shown here is derived from an EMBL/GenBank/DDBJ whole genome shotgun (WGS) entry which is preliminary data.</text>
</comment>
<keyword evidence="2" id="KW-0812">Transmembrane</keyword>
<feature type="transmembrane region" description="Helical" evidence="2">
    <location>
        <begin position="169"/>
        <end position="189"/>
    </location>
</feature>
<evidence type="ECO:0000313" key="4">
    <source>
        <dbReference type="Proteomes" id="UP000295705"/>
    </source>
</evidence>
<feature type="transmembrane region" description="Helical" evidence="2">
    <location>
        <begin position="115"/>
        <end position="135"/>
    </location>
</feature>
<protein>
    <recommendedName>
        <fullName evidence="5">Integral membrane protein</fullName>
    </recommendedName>
</protein>
<feature type="region of interest" description="Disordered" evidence="1">
    <location>
        <begin position="227"/>
        <end position="269"/>
    </location>
</feature>